<name>C5M1U1_CANTT</name>
<proteinExistence type="predicted"/>
<dbReference type="Proteomes" id="UP000002037">
    <property type="component" value="Unassembled WGS sequence"/>
</dbReference>
<dbReference type="OrthoDB" id="4090086at2759"/>
<feature type="region of interest" description="Disordered" evidence="1">
    <location>
        <begin position="1"/>
        <end position="66"/>
    </location>
</feature>
<keyword evidence="3" id="KW-1185">Reference proteome</keyword>
<organism evidence="2 3">
    <name type="scientific">Candida tropicalis (strain ATCC MYA-3404 / T1)</name>
    <name type="common">Yeast</name>
    <dbReference type="NCBI Taxonomy" id="294747"/>
    <lineage>
        <taxon>Eukaryota</taxon>
        <taxon>Fungi</taxon>
        <taxon>Dikarya</taxon>
        <taxon>Ascomycota</taxon>
        <taxon>Saccharomycotina</taxon>
        <taxon>Pichiomycetes</taxon>
        <taxon>Debaryomycetaceae</taxon>
        <taxon>Candida/Lodderomyces clade</taxon>
        <taxon>Candida</taxon>
    </lineage>
</organism>
<dbReference type="GeneID" id="8301911"/>
<protein>
    <submittedName>
        <fullName evidence="2">Uncharacterized protein</fullName>
    </submittedName>
</protein>
<dbReference type="AlphaFoldDB" id="C5M1U1"/>
<dbReference type="KEGG" id="ctp:CTRG_00030"/>
<dbReference type="RefSeq" id="XP_002545249.1">
    <property type="nucleotide sequence ID" value="XM_002545203.1"/>
</dbReference>
<reference evidence="2 3" key="1">
    <citation type="journal article" date="2009" name="Nature">
        <title>Evolution of pathogenicity and sexual reproduction in eight Candida genomes.</title>
        <authorList>
            <person name="Butler G."/>
            <person name="Rasmussen M.D."/>
            <person name="Lin M.F."/>
            <person name="Santos M.A."/>
            <person name="Sakthikumar S."/>
            <person name="Munro C.A."/>
            <person name="Rheinbay E."/>
            <person name="Grabherr M."/>
            <person name="Forche A."/>
            <person name="Reedy J.L."/>
            <person name="Agrafioti I."/>
            <person name="Arnaud M.B."/>
            <person name="Bates S."/>
            <person name="Brown A.J."/>
            <person name="Brunke S."/>
            <person name="Costanzo M.C."/>
            <person name="Fitzpatrick D.A."/>
            <person name="de Groot P.W."/>
            <person name="Harris D."/>
            <person name="Hoyer L.L."/>
            <person name="Hube B."/>
            <person name="Klis F.M."/>
            <person name="Kodira C."/>
            <person name="Lennard N."/>
            <person name="Logue M.E."/>
            <person name="Martin R."/>
            <person name="Neiman A.M."/>
            <person name="Nikolaou E."/>
            <person name="Quail M.A."/>
            <person name="Quinn J."/>
            <person name="Santos M.C."/>
            <person name="Schmitzberger F.F."/>
            <person name="Sherlock G."/>
            <person name="Shah P."/>
            <person name="Silverstein K.A."/>
            <person name="Skrzypek M.S."/>
            <person name="Soll D."/>
            <person name="Staggs R."/>
            <person name="Stansfield I."/>
            <person name="Stumpf M.P."/>
            <person name="Sudbery P.E."/>
            <person name="Srikantha T."/>
            <person name="Zeng Q."/>
            <person name="Berman J."/>
            <person name="Berriman M."/>
            <person name="Heitman J."/>
            <person name="Gow N.A."/>
            <person name="Lorenz M.C."/>
            <person name="Birren B.W."/>
            <person name="Kellis M."/>
            <person name="Cuomo C.A."/>
        </authorList>
    </citation>
    <scope>NUCLEOTIDE SEQUENCE [LARGE SCALE GENOMIC DNA]</scope>
    <source>
        <strain evidence="3">ATCC MYA-3404 / T1</strain>
    </source>
</reference>
<feature type="compositionally biased region" description="Basic and acidic residues" evidence="1">
    <location>
        <begin position="25"/>
        <end position="45"/>
    </location>
</feature>
<gene>
    <name evidence="2" type="ORF">CTRG_00030</name>
</gene>
<dbReference type="eggNOG" id="ENOG502RN81">
    <property type="taxonomic scope" value="Eukaryota"/>
</dbReference>
<dbReference type="VEuPathDB" id="FungiDB:CTRG_00030"/>
<evidence type="ECO:0000313" key="3">
    <source>
        <dbReference type="Proteomes" id="UP000002037"/>
    </source>
</evidence>
<dbReference type="HOGENOM" id="CLU_135147_1_0_1"/>
<evidence type="ECO:0000256" key="1">
    <source>
        <dbReference type="SAM" id="MobiDB-lite"/>
    </source>
</evidence>
<sequence length="120" mass="13427">MSQPQQNIPMDELKQKPQLALNDEPITREPRATEEMRQEQQKPELNRTGSSSSSSESEDEVNSHFTAQSGYQREHNECTEFCVECCTCFGVVSCCPRSGEGCITTMATFIGNMLFACCKC</sequence>
<accession>C5M1U1</accession>
<dbReference type="EMBL" id="GG692395">
    <property type="protein sequence ID" value="EER35291.1"/>
    <property type="molecule type" value="Genomic_DNA"/>
</dbReference>
<evidence type="ECO:0000313" key="2">
    <source>
        <dbReference type="EMBL" id="EER35291.1"/>
    </source>
</evidence>